<dbReference type="SUPFAM" id="SSF46785">
    <property type="entry name" value="Winged helix' DNA-binding domain"/>
    <property type="match status" value="2"/>
</dbReference>
<evidence type="ECO:0000313" key="4">
    <source>
        <dbReference type="Proteomes" id="UP001180489"/>
    </source>
</evidence>
<evidence type="ECO:0000256" key="1">
    <source>
        <dbReference type="ARBA" id="ARBA00038283"/>
    </source>
</evidence>
<proteinExistence type="inferred from homology"/>
<feature type="non-terminal residue" evidence="3">
    <location>
        <position position="146"/>
    </location>
</feature>
<organism evidence="3 4">
    <name type="scientific">Streptomyces hintoniae</name>
    <dbReference type="NCBI Taxonomy" id="3075521"/>
    <lineage>
        <taxon>Bacteria</taxon>
        <taxon>Bacillati</taxon>
        <taxon>Actinomycetota</taxon>
        <taxon>Actinomycetes</taxon>
        <taxon>Kitasatosporales</taxon>
        <taxon>Streptomycetaceae</taxon>
        <taxon>Streptomyces</taxon>
    </lineage>
</organism>
<keyword evidence="4" id="KW-1185">Reference proteome</keyword>
<dbReference type="Pfam" id="PF01051">
    <property type="entry name" value="Rep3_N"/>
    <property type="match status" value="1"/>
</dbReference>
<protein>
    <submittedName>
        <fullName evidence="3">RepB family plasmid replication initiator protein</fullName>
    </submittedName>
</protein>
<comment type="similarity">
    <text evidence="1">Belongs to the initiator RepB protein family.</text>
</comment>
<dbReference type="InterPro" id="IPR000525">
    <property type="entry name" value="Initiator_Rep_WH1"/>
</dbReference>
<dbReference type="Proteomes" id="UP001180489">
    <property type="component" value="Unassembled WGS sequence"/>
</dbReference>
<accession>A0ABU2UYL0</accession>
<feature type="domain" description="Initiator Rep protein WH1" evidence="2">
    <location>
        <begin position="3"/>
        <end position="108"/>
    </location>
</feature>
<evidence type="ECO:0000259" key="2">
    <source>
        <dbReference type="Pfam" id="PF01051"/>
    </source>
</evidence>
<evidence type="ECO:0000313" key="3">
    <source>
        <dbReference type="EMBL" id="MDT0478380.1"/>
    </source>
</evidence>
<gene>
    <name evidence="3" type="ORF">RM863_40375</name>
</gene>
<dbReference type="Gene3D" id="1.10.10.10">
    <property type="entry name" value="Winged helix-like DNA-binding domain superfamily/Winged helix DNA-binding domain"/>
    <property type="match status" value="2"/>
</dbReference>
<feature type="non-terminal residue" evidence="3">
    <location>
        <position position="1"/>
    </location>
</feature>
<dbReference type="RefSeq" id="WP_311638264.1">
    <property type="nucleotide sequence ID" value="NZ_JAVRFF010000411.1"/>
</dbReference>
<dbReference type="EMBL" id="JAVRFF010000411">
    <property type="protein sequence ID" value="MDT0478380.1"/>
    <property type="molecule type" value="Genomic_DNA"/>
</dbReference>
<comment type="caution">
    <text evidence="3">The sequence shown here is derived from an EMBL/GenBank/DDBJ whole genome shotgun (WGS) entry which is preliminary data.</text>
</comment>
<dbReference type="InterPro" id="IPR036388">
    <property type="entry name" value="WH-like_DNA-bd_sf"/>
</dbReference>
<name>A0ABU2UYL0_9ACTN</name>
<dbReference type="InterPro" id="IPR036390">
    <property type="entry name" value="WH_DNA-bd_sf"/>
</dbReference>
<reference evidence="3" key="1">
    <citation type="submission" date="2024-05" db="EMBL/GenBank/DDBJ databases">
        <title>30 novel species of actinomycetes from the DSMZ collection.</title>
        <authorList>
            <person name="Nouioui I."/>
        </authorList>
    </citation>
    <scope>NUCLEOTIDE SEQUENCE</scope>
    <source>
        <strain evidence="3">DSM 41014</strain>
    </source>
</reference>
<sequence>PLRIDGKRYSEIFNTSLQNGYILMKQAEETLFNRRFSFINKEGNIVKSRWIQQIEYLDNQGAINICFTKAVVEAITRIDGFEDFFTQYYLEQTAQLKSVYSVRLYELLVQWKVAGKTKLFEVQTFRSQMGVEDSEYKILADFKKRV</sequence>